<evidence type="ECO:0000256" key="11">
    <source>
        <dbReference type="ARBA" id="ARBA00023004"/>
    </source>
</evidence>
<sequence>MMQTWSQWVLGGHIIAFVFWSAALFGMAGLLVHHAQAAKENDALGCARFSIMEKRLFRGIMSPAMLAVIVFGILLIVLNTGVLTRGWLYIKAALVIILIGHQHFCLAQIKRLAANQGHSPLYYRALAIVPTVLVVAIILLSVLRPY</sequence>
<dbReference type="GO" id="GO:0046872">
    <property type="term" value="F:metal ion binding"/>
    <property type="evidence" value="ECO:0007669"/>
    <property type="project" value="UniProtKB-UniRule"/>
</dbReference>
<evidence type="ECO:0000256" key="1">
    <source>
        <dbReference type="ARBA" id="ARBA00004651"/>
    </source>
</evidence>
<keyword evidence="9 15" id="KW-1133">Transmembrane helix</keyword>
<keyword evidence="11 14" id="KW-0408">Iron</keyword>
<evidence type="ECO:0000256" key="5">
    <source>
        <dbReference type="ARBA" id="ARBA00022475"/>
    </source>
</evidence>
<feature type="transmembrane region" description="Helical" evidence="15">
    <location>
        <begin position="12"/>
        <end position="35"/>
    </location>
</feature>
<gene>
    <name evidence="16" type="ORF">ZBT109_0018</name>
</gene>
<evidence type="ECO:0000256" key="9">
    <source>
        <dbReference type="ARBA" id="ARBA00022989"/>
    </source>
</evidence>
<comment type="cofactor">
    <cofactor evidence="14">
        <name>heme b</name>
        <dbReference type="ChEBI" id="CHEBI:60344"/>
    </cofactor>
    <text evidence="14">Binds 1 heme b (iron(II)-protoporphyrin IX) group per subunit.</text>
</comment>
<evidence type="ECO:0000313" key="17">
    <source>
        <dbReference type="Proteomes" id="UP000267342"/>
    </source>
</evidence>
<feature type="transmembrane region" description="Helical" evidence="15">
    <location>
        <begin position="89"/>
        <end position="109"/>
    </location>
</feature>
<dbReference type="Proteomes" id="UP000267342">
    <property type="component" value="Chromosome"/>
</dbReference>
<feature type="transmembrane region" description="Helical" evidence="15">
    <location>
        <begin position="56"/>
        <end position="77"/>
    </location>
</feature>
<comment type="catalytic activity">
    <reaction evidence="13 14">
        <text>protoporphyrinogen IX + 3 A = protoporphyrin IX + 3 AH2</text>
        <dbReference type="Rhea" id="RHEA:62000"/>
        <dbReference type="ChEBI" id="CHEBI:13193"/>
        <dbReference type="ChEBI" id="CHEBI:17499"/>
        <dbReference type="ChEBI" id="CHEBI:57306"/>
        <dbReference type="ChEBI" id="CHEBI:57307"/>
    </reaction>
</comment>
<protein>
    <recommendedName>
        <fullName evidence="4 14">Protoporphyrinogen IX oxidase</fullName>
        <ecNumber evidence="14">1.3.99.-</ecNumber>
    </recommendedName>
</protein>
<keyword evidence="5 14" id="KW-1003">Cell membrane</keyword>
<dbReference type="InterPro" id="IPR005265">
    <property type="entry name" value="HemJ-like"/>
</dbReference>
<dbReference type="Pfam" id="PF03653">
    <property type="entry name" value="UPF0093"/>
    <property type="match status" value="1"/>
</dbReference>
<keyword evidence="12 14" id="KW-0472">Membrane</keyword>
<keyword evidence="8 14" id="KW-0479">Metal-binding</keyword>
<evidence type="ECO:0000256" key="7">
    <source>
        <dbReference type="ARBA" id="ARBA00022692"/>
    </source>
</evidence>
<evidence type="ECO:0000313" key="16">
    <source>
        <dbReference type="EMBL" id="BBG28818.1"/>
    </source>
</evidence>
<accession>A0A348HB16</accession>
<evidence type="ECO:0000256" key="10">
    <source>
        <dbReference type="ARBA" id="ARBA00023002"/>
    </source>
</evidence>
<keyword evidence="7 15" id="KW-0812">Transmembrane</keyword>
<evidence type="ECO:0000256" key="3">
    <source>
        <dbReference type="ARBA" id="ARBA00006501"/>
    </source>
</evidence>
<comment type="similarity">
    <text evidence="3 14">Belongs to the HemJ family.</text>
</comment>
<keyword evidence="10" id="KW-0560">Oxidoreductase</keyword>
<dbReference type="PANTHER" id="PTHR40255">
    <property type="entry name" value="UPF0093 MEMBRANE PROTEIN SLR1790"/>
    <property type="match status" value="1"/>
</dbReference>
<name>A0A348HB16_9GAMM</name>
<dbReference type="GO" id="GO:0005886">
    <property type="term" value="C:plasma membrane"/>
    <property type="evidence" value="ECO:0007669"/>
    <property type="project" value="UniProtKB-SubCell"/>
</dbReference>
<dbReference type="AlphaFoldDB" id="A0A348HB16"/>
<evidence type="ECO:0000256" key="14">
    <source>
        <dbReference type="PIRNR" id="PIRNR004638"/>
    </source>
</evidence>
<comment type="function">
    <text evidence="14">Catalyzes the oxidation of protoporphyrinogen IX to protoporphyrin IX.</text>
</comment>
<comment type="pathway">
    <text evidence="2 14">Porphyrin-containing compound metabolism; protoporphyrin-IX biosynthesis; protoporphyrin-IX from protoporphyrinogen-IX: step 1/1.</text>
</comment>
<keyword evidence="6 14" id="KW-0349">Heme</keyword>
<evidence type="ECO:0000256" key="8">
    <source>
        <dbReference type="ARBA" id="ARBA00022723"/>
    </source>
</evidence>
<dbReference type="PIRSF" id="PIRSF004638">
    <property type="entry name" value="UCP004638"/>
    <property type="match status" value="1"/>
</dbReference>
<dbReference type="UniPathway" id="UPA00251">
    <property type="reaction ID" value="UER00324"/>
</dbReference>
<dbReference type="GO" id="GO:0070818">
    <property type="term" value="F:protoporphyrinogen oxidase activity"/>
    <property type="evidence" value="ECO:0007669"/>
    <property type="project" value="UniProtKB-UniRule"/>
</dbReference>
<evidence type="ECO:0000256" key="4">
    <source>
        <dbReference type="ARBA" id="ARBA00017504"/>
    </source>
</evidence>
<comment type="subcellular location">
    <subcellularLocation>
        <location evidence="1">Cell membrane</location>
        <topology evidence="1">Multi-pass membrane protein</topology>
    </subcellularLocation>
</comment>
<evidence type="ECO:0000256" key="2">
    <source>
        <dbReference type="ARBA" id="ARBA00005073"/>
    </source>
</evidence>
<dbReference type="EC" id="1.3.99.-" evidence="14"/>
<evidence type="ECO:0000256" key="12">
    <source>
        <dbReference type="ARBA" id="ARBA00023136"/>
    </source>
</evidence>
<evidence type="ECO:0000256" key="6">
    <source>
        <dbReference type="ARBA" id="ARBA00022617"/>
    </source>
</evidence>
<dbReference type="KEGG" id="zpl:ZBT109_0018"/>
<dbReference type="PANTHER" id="PTHR40255:SF1">
    <property type="entry name" value="PROTOPORPHYRINOGEN IX OXIDASE"/>
    <property type="match status" value="1"/>
</dbReference>
<organism evidence="16 17">
    <name type="scientific">Zymobacter palmae</name>
    <dbReference type="NCBI Taxonomy" id="33074"/>
    <lineage>
        <taxon>Bacteria</taxon>
        <taxon>Pseudomonadati</taxon>
        <taxon>Pseudomonadota</taxon>
        <taxon>Gammaproteobacteria</taxon>
        <taxon>Oceanospirillales</taxon>
        <taxon>Halomonadaceae</taxon>
        <taxon>Zymobacter group</taxon>
        <taxon>Zymobacter</taxon>
    </lineage>
</organism>
<evidence type="ECO:0000256" key="13">
    <source>
        <dbReference type="ARBA" id="ARBA00048390"/>
    </source>
</evidence>
<dbReference type="EMBL" id="AP018933">
    <property type="protein sequence ID" value="BBG28818.1"/>
    <property type="molecule type" value="Genomic_DNA"/>
</dbReference>
<evidence type="ECO:0000256" key="15">
    <source>
        <dbReference type="SAM" id="Phobius"/>
    </source>
</evidence>
<dbReference type="STRING" id="1123510.GCA_000620025_00110"/>
<proteinExistence type="inferred from homology"/>
<dbReference type="GO" id="GO:0006782">
    <property type="term" value="P:protoporphyrinogen IX biosynthetic process"/>
    <property type="evidence" value="ECO:0007669"/>
    <property type="project" value="UniProtKB-UniRule"/>
</dbReference>
<keyword evidence="17" id="KW-1185">Reference proteome</keyword>
<reference evidence="16 17" key="1">
    <citation type="submission" date="2018-09" db="EMBL/GenBank/DDBJ databases">
        <title>Zymobacter palmae IAM14233 (=T109) whole genome analysis.</title>
        <authorList>
            <person name="Yanase H."/>
        </authorList>
    </citation>
    <scope>NUCLEOTIDE SEQUENCE [LARGE SCALE GENOMIC DNA]</scope>
    <source>
        <strain evidence="16 17">IAM14233</strain>
    </source>
</reference>
<feature type="transmembrane region" description="Helical" evidence="15">
    <location>
        <begin position="121"/>
        <end position="143"/>
    </location>
</feature>